<comment type="caution">
    <text evidence="1">The sequence shown here is derived from an EMBL/GenBank/DDBJ whole genome shotgun (WGS) entry which is preliminary data.</text>
</comment>
<reference evidence="1 2" key="1">
    <citation type="submission" date="2016-05" db="EMBL/GenBank/DDBJ databases">
        <title>Single-cell genome of chain-forming Candidatus Thiomargarita nelsonii and comparison to other large sulfur-oxidizing bacteria.</title>
        <authorList>
            <person name="Winkel M."/>
            <person name="Salman V."/>
            <person name="Woyke T."/>
            <person name="Schulz-Vogt H."/>
            <person name="Richter M."/>
            <person name="Flood B."/>
            <person name="Bailey J."/>
            <person name="Amann R."/>
            <person name="Mussmann M."/>
        </authorList>
    </citation>
    <scope>NUCLEOTIDE SEQUENCE [LARGE SCALE GENOMIC DNA]</scope>
    <source>
        <strain evidence="1 2">THI036</strain>
    </source>
</reference>
<protein>
    <submittedName>
        <fullName evidence="1">Uncharacterized protein</fullName>
    </submittedName>
</protein>
<proteinExistence type="predicted"/>
<keyword evidence="2" id="KW-1185">Reference proteome</keyword>
<name>A0A176RYI9_9GAMM</name>
<gene>
    <name evidence="1" type="ORF">THIOM_003417</name>
</gene>
<dbReference type="AlphaFoldDB" id="A0A176RYI9"/>
<sequence>KNFMVELFYHCDNIQNIMETLTEWFVKDPTYVRARRNVPRKKSLTRASLNYYKRVYKPCF</sequence>
<dbReference type="Proteomes" id="UP000076962">
    <property type="component" value="Unassembled WGS sequence"/>
</dbReference>
<feature type="non-terminal residue" evidence="1">
    <location>
        <position position="1"/>
    </location>
</feature>
<organism evidence="1 2">
    <name type="scientific">Candidatus Thiomargarita nelsonii</name>
    <dbReference type="NCBI Taxonomy" id="1003181"/>
    <lineage>
        <taxon>Bacteria</taxon>
        <taxon>Pseudomonadati</taxon>
        <taxon>Pseudomonadota</taxon>
        <taxon>Gammaproteobacteria</taxon>
        <taxon>Thiotrichales</taxon>
        <taxon>Thiotrichaceae</taxon>
        <taxon>Thiomargarita</taxon>
    </lineage>
</organism>
<evidence type="ECO:0000313" key="1">
    <source>
        <dbReference type="EMBL" id="OAD20852.1"/>
    </source>
</evidence>
<dbReference type="EMBL" id="LUTY01002058">
    <property type="protein sequence ID" value="OAD20852.1"/>
    <property type="molecule type" value="Genomic_DNA"/>
</dbReference>
<evidence type="ECO:0000313" key="2">
    <source>
        <dbReference type="Proteomes" id="UP000076962"/>
    </source>
</evidence>
<accession>A0A176RYI9</accession>